<evidence type="ECO:0000313" key="1">
    <source>
        <dbReference type="EMBL" id="WWD84111.1"/>
    </source>
</evidence>
<protein>
    <recommendedName>
        <fullName evidence="3">YjcQ protein</fullName>
    </recommendedName>
</protein>
<name>A0ABZ2EX97_9FIRM</name>
<keyword evidence="2" id="KW-1185">Reference proteome</keyword>
<organism evidence="1 2">
    <name type="scientific">Terrisporobacter glycolicus ATCC 14880 = DSM 1288</name>
    <dbReference type="NCBI Taxonomy" id="1121315"/>
    <lineage>
        <taxon>Bacteria</taxon>
        <taxon>Bacillati</taxon>
        <taxon>Bacillota</taxon>
        <taxon>Clostridia</taxon>
        <taxon>Peptostreptococcales</taxon>
        <taxon>Peptostreptococcaceae</taxon>
        <taxon>Terrisporobacter</taxon>
    </lineage>
</organism>
<proteinExistence type="predicted"/>
<gene>
    <name evidence="1" type="ORF">TEGL_25330</name>
</gene>
<dbReference type="EMBL" id="CP117523">
    <property type="protein sequence ID" value="WWD84111.1"/>
    <property type="molecule type" value="Genomic_DNA"/>
</dbReference>
<dbReference type="Proteomes" id="UP001348492">
    <property type="component" value="Chromosome"/>
</dbReference>
<reference evidence="1 2" key="1">
    <citation type="journal article" date="2023" name="PLoS ONE">
        <title>Genome-based metabolic and phylogenomic analysis of three Terrisporobacter species.</title>
        <authorList>
            <person name="Boer T."/>
            <person name="Bengelsdorf F.R."/>
            <person name="Bomeke M."/>
            <person name="Daniel R."/>
            <person name="Poehlein A."/>
        </authorList>
    </citation>
    <scope>NUCLEOTIDE SEQUENCE [LARGE SCALE GENOMIC DNA]</scope>
    <source>
        <strain evidence="1 2">DSM 1288</strain>
    </source>
</reference>
<sequence>MKKVELTIKDVILIDIIDEGFNEIPNMRNNITPNNFNISRELFTKCMKELKEEGKVNLEIIGGKELDIDNLRTTRHGISYIKKIYRLQNL</sequence>
<accession>A0ABZ2EX97</accession>
<dbReference type="RefSeq" id="WP_018592634.1">
    <property type="nucleotide sequence ID" value="NZ_CP117523.1"/>
</dbReference>
<evidence type="ECO:0008006" key="3">
    <source>
        <dbReference type="Google" id="ProtNLM"/>
    </source>
</evidence>
<evidence type="ECO:0000313" key="2">
    <source>
        <dbReference type="Proteomes" id="UP001348492"/>
    </source>
</evidence>